<sequence length="812" mass="91981">MSSAAQDAALHQLQSEQSKLLDRIDELRTIGVGGLVELPQLIVCGNQSSGKSSVLEAISRVQFPAKSSLCTRFATEVILRRSESVSIKVSIEPGPSRTDEKRKKHLRSFSPESIPDSNNLGKLIEEAQAHMGLDSSEDTEDSGFSDDVLRVEVSGPDKPELTLVDLPGLYYSISKDQGAIGRDIVHSLTERYMKNTRSIILAVISCKQDYHLQQVLNIADRYDPHRERTMGIITHPDSPSSGSEEEEIWLSFVKNEKNRLQLGWHALRNRNYETREFSHKERDDREKEFFNKGRWSSIPRDSVGIDSLRSRLSDVLLKHIRRNLPALIADIKEKVAERQLKLRKLGTPRSSIQEQKGFLLHISSAFERITGQALNGIYDDDFFGGFDPESDEQDFRRLRAIIRELNEYFAEAMEVAGYRREIVYSHSRSKRDDLSSNPYLQDWRPTLVDRKTLEIEVSKQARKNRGLEMPGSANQFLVGDLFRDQSKPWEEIARDHLMATWDSVRYFVKLVLKHLTDEHIFSRIVGDLLEPELEKTRARLLDKLDELTFYIKRGHPLPVGKSFLVRIQQARRDRELQRFRSALGKPIDRDTELAFSELEDAFSNLRIRADEHAAAEIIDEMEAYYETAIVTFVDNVATLAIENCLLRPLDQMFTSQTINNMKDEEVQHLAAEPSYILEERERLSGELAKLQAGLRAFGPFHIHPPSLPPFGSKAKPPSTSSDSASSGQESLTPPKRLFSSLSPSVTSSASEPFSESETHPEPLLRNSKRKPISMSSSTFSKPATTSSPFTFQYNGTGPFNATQSPSTTIFSS</sequence>
<keyword evidence="2" id="KW-1185">Reference proteome</keyword>
<proteinExistence type="predicted"/>
<evidence type="ECO:0000313" key="1">
    <source>
        <dbReference type="EMBL" id="KAK1147359.1"/>
    </source>
</evidence>
<dbReference type="Proteomes" id="UP001177260">
    <property type="component" value="Unassembled WGS sequence"/>
</dbReference>
<reference evidence="1 2" key="1">
    <citation type="journal article" date="2023" name="ACS Omega">
        <title>Identification of the Neoaspergillic Acid Biosynthesis Gene Cluster by Establishing an In Vitro CRISPR-Ribonucleoprotein Genetic System in Aspergillus melleus.</title>
        <authorList>
            <person name="Yuan B."/>
            <person name="Grau M.F."/>
            <person name="Murata R.M."/>
            <person name="Torok T."/>
            <person name="Venkateswaran K."/>
            <person name="Stajich J.E."/>
            <person name="Wang C.C.C."/>
        </authorList>
    </citation>
    <scope>NUCLEOTIDE SEQUENCE [LARGE SCALE GENOMIC DNA]</scope>
    <source>
        <strain evidence="1 2">IMV 1140</strain>
    </source>
</reference>
<organism evidence="1 2">
    <name type="scientific">Aspergillus melleus</name>
    <dbReference type="NCBI Taxonomy" id="138277"/>
    <lineage>
        <taxon>Eukaryota</taxon>
        <taxon>Fungi</taxon>
        <taxon>Dikarya</taxon>
        <taxon>Ascomycota</taxon>
        <taxon>Pezizomycotina</taxon>
        <taxon>Eurotiomycetes</taxon>
        <taxon>Eurotiomycetidae</taxon>
        <taxon>Eurotiales</taxon>
        <taxon>Aspergillaceae</taxon>
        <taxon>Aspergillus</taxon>
        <taxon>Aspergillus subgen. Circumdati</taxon>
    </lineage>
</organism>
<dbReference type="EMBL" id="JAOPJF010000012">
    <property type="protein sequence ID" value="KAK1147359.1"/>
    <property type="molecule type" value="Genomic_DNA"/>
</dbReference>
<protein>
    <submittedName>
        <fullName evidence="1">Uncharacterized protein</fullName>
    </submittedName>
</protein>
<name>A0ACC3BAB1_9EURO</name>
<comment type="caution">
    <text evidence="1">The sequence shown here is derived from an EMBL/GenBank/DDBJ whole genome shotgun (WGS) entry which is preliminary data.</text>
</comment>
<evidence type="ECO:0000313" key="2">
    <source>
        <dbReference type="Proteomes" id="UP001177260"/>
    </source>
</evidence>
<accession>A0ACC3BAB1</accession>
<gene>
    <name evidence="1" type="ORF">N8T08_001439</name>
</gene>